<evidence type="ECO:0000256" key="1">
    <source>
        <dbReference type="SAM" id="Phobius"/>
    </source>
</evidence>
<proteinExistence type="predicted"/>
<keyword evidence="1" id="KW-1133">Transmembrane helix</keyword>
<organism evidence="2">
    <name type="scientific">Cacopsylla melanoneura</name>
    <dbReference type="NCBI Taxonomy" id="428564"/>
    <lineage>
        <taxon>Eukaryota</taxon>
        <taxon>Metazoa</taxon>
        <taxon>Ecdysozoa</taxon>
        <taxon>Arthropoda</taxon>
        <taxon>Hexapoda</taxon>
        <taxon>Insecta</taxon>
        <taxon>Pterygota</taxon>
        <taxon>Neoptera</taxon>
        <taxon>Paraneoptera</taxon>
        <taxon>Hemiptera</taxon>
        <taxon>Sternorrhyncha</taxon>
        <taxon>Psylloidea</taxon>
        <taxon>Psyllidae</taxon>
        <taxon>Psyllinae</taxon>
        <taxon>Cacopsylla</taxon>
    </lineage>
</organism>
<keyword evidence="1" id="KW-0812">Transmembrane</keyword>
<dbReference type="EMBL" id="HBUF01671963">
    <property type="protein sequence ID" value="CAG6790625.1"/>
    <property type="molecule type" value="Transcribed_RNA"/>
</dbReference>
<sequence length="132" mass="15701">MLWTQTCVDQIKTVCIWQDTRRSFCTFCIRQGIHSHYVFFAIIDFRLSFIIKFITNLNSIFGGNTTSKIVGAFFRFSFFKTFFFEFSTFRLKFVIFSMACMIFCTEFITASTFFYKIPIFLMCFLNSTIISY</sequence>
<accession>A0A8D9BS68</accession>
<name>A0A8D9BS68_9HEMI</name>
<reference evidence="2" key="1">
    <citation type="submission" date="2021-05" db="EMBL/GenBank/DDBJ databases">
        <authorList>
            <person name="Alioto T."/>
            <person name="Alioto T."/>
            <person name="Gomez Garrido J."/>
        </authorList>
    </citation>
    <scope>NUCLEOTIDE SEQUENCE</scope>
</reference>
<keyword evidence="1" id="KW-0472">Membrane</keyword>
<protein>
    <submittedName>
        <fullName evidence="2">Uncharacterized protein</fullName>
    </submittedName>
</protein>
<evidence type="ECO:0000313" key="2">
    <source>
        <dbReference type="EMBL" id="CAG6790625.1"/>
    </source>
</evidence>
<feature type="transmembrane region" description="Helical" evidence="1">
    <location>
        <begin position="93"/>
        <end position="115"/>
    </location>
</feature>
<dbReference type="AlphaFoldDB" id="A0A8D9BS68"/>